<evidence type="ECO:0000256" key="8">
    <source>
        <dbReference type="ARBA" id="ARBA00023014"/>
    </source>
</evidence>
<dbReference type="GO" id="GO:0051537">
    <property type="term" value="F:2 iron, 2 sulfur cluster binding"/>
    <property type="evidence" value="ECO:0007669"/>
    <property type="project" value="UniProtKB-KW"/>
</dbReference>
<dbReference type="EMBL" id="CP012621">
    <property type="protein sequence ID" value="ATG74590.1"/>
    <property type="molecule type" value="Genomic_DNA"/>
</dbReference>
<reference evidence="13" key="1">
    <citation type="submission" date="2015-09" db="EMBL/GenBank/DDBJ databases">
        <authorList>
            <person name="Shao Z."/>
            <person name="Wang L."/>
        </authorList>
    </citation>
    <scope>NUCLEOTIDE SEQUENCE [LARGE SCALE GENOMIC DNA]</scope>
    <source>
        <strain evidence="13">F13-1</strain>
    </source>
</reference>
<evidence type="ECO:0000313" key="13">
    <source>
        <dbReference type="Proteomes" id="UP000217763"/>
    </source>
</evidence>
<name>A0A291HR06_9GAMM</name>
<gene>
    <name evidence="12" type="ORF">AN401_12615</name>
</gene>
<evidence type="ECO:0000256" key="3">
    <source>
        <dbReference type="ARBA" id="ARBA00022714"/>
    </source>
</evidence>
<organism evidence="12 13">
    <name type="scientific">Zobellella denitrificans</name>
    <dbReference type="NCBI Taxonomy" id="347534"/>
    <lineage>
        <taxon>Bacteria</taxon>
        <taxon>Pseudomonadati</taxon>
        <taxon>Pseudomonadota</taxon>
        <taxon>Gammaproteobacteria</taxon>
        <taxon>Aeromonadales</taxon>
        <taxon>Aeromonadaceae</taxon>
        <taxon>Zobellella</taxon>
    </lineage>
</organism>
<dbReference type="NCBIfam" id="TIGR02160">
    <property type="entry name" value="PA_CoA_Oxy5"/>
    <property type="match status" value="1"/>
</dbReference>
<dbReference type="InterPro" id="IPR001041">
    <property type="entry name" value="2Fe-2S_ferredoxin-type"/>
</dbReference>
<keyword evidence="3" id="KW-0001">2Fe-2S</keyword>
<dbReference type="InterPro" id="IPR001709">
    <property type="entry name" value="Flavoprot_Pyr_Nucl_cyt_Rdtase"/>
</dbReference>
<dbReference type="InterPro" id="IPR008333">
    <property type="entry name" value="Cbr1-like_FAD-bd_dom"/>
</dbReference>
<evidence type="ECO:0000259" key="10">
    <source>
        <dbReference type="PROSITE" id="PS51085"/>
    </source>
</evidence>
<dbReference type="PROSITE" id="PS00197">
    <property type="entry name" value="2FE2S_FER_1"/>
    <property type="match status" value="1"/>
</dbReference>
<evidence type="ECO:0000256" key="2">
    <source>
        <dbReference type="ARBA" id="ARBA00022630"/>
    </source>
</evidence>
<feature type="domain" description="2Fe-2S ferredoxin-type" evidence="10">
    <location>
        <begin position="263"/>
        <end position="353"/>
    </location>
</feature>
<keyword evidence="6" id="KW-0560">Oxidoreductase</keyword>
<keyword evidence="7" id="KW-0408">Iron</keyword>
<dbReference type="InterPro" id="IPR012675">
    <property type="entry name" value="Beta-grasp_dom_sf"/>
</dbReference>
<dbReference type="RefSeq" id="WP_096779580.1">
    <property type="nucleotide sequence ID" value="NZ_CP012621.1"/>
</dbReference>
<keyword evidence="4" id="KW-0479">Metal-binding</keyword>
<feature type="domain" description="FAD-binding FR-type" evidence="11">
    <location>
        <begin position="2"/>
        <end position="106"/>
    </location>
</feature>
<dbReference type="InterPro" id="IPR017938">
    <property type="entry name" value="Riboflavin_synthase-like_b-brl"/>
</dbReference>
<evidence type="ECO:0000256" key="5">
    <source>
        <dbReference type="ARBA" id="ARBA00022827"/>
    </source>
</evidence>
<keyword evidence="8" id="KW-0411">Iron-sulfur</keyword>
<dbReference type="PRINTS" id="PR00371">
    <property type="entry name" value="FPNCR"/>
</dbReference>
<dbReference type="Pfam" id="PF00970">
    <property type="entry name" value="FAD_binding_6"/>
    <property type="match status" value="1"/>
</dbReference>
<evidence type="ECO:0000259" key="11">
    <source>
        <dbReference type="PROSITE" id="PS51384"/>
    </source>
</evidence>
<dbReference type="SUPFAM" id="SSF54292">
    <property type="entry name" value="2Fe-2S ferredoxin-like"/>
    <property type="match status" value="1"/>
</dbReference>
<dbReference type="Gene3D" id="3.40.50.80">
    <property type="entry name" value="Nucleotide-binding domain of ferredoxin-NADP reductase (FNR) module"/>
    <property type="match status" value="1"/>
</dbReference>
<comment type="cofactor">
    <cofactor evidence="1">
        <name>FAD</name>
        <dbReference type="ChEBI" id="CHEBI:57692"/>
    </cofactor>
</comment>
<dbReference type="CDD" id="cd00207">
    <property type="entry name" value="fer2"/>
    <property type="match status" value="1"/>
</dbReference>
<dbReference type="Pfam" id="PF00175">
    <property type="entry name" value="NAD_binding_1"/>
    <property type="match status" value="1"/>
</dbReference>
<comment type="cofactor">
    <cofactor evidence="9">
        <name>[2Fe-2S] cluster</name>
        <dbReference type="ChEBI" id="CHEBI:190135"/>
    </cofactor>
</comment>
<dbReference type="PROSITE" id="PS51085">
    <property type="entry name" value="2FE2S_FER_2"/>
    <property type="match status" value="1"/>
</dbReference>
<dbReference type="SUPFAM" id="SSF63380">
    <property type="entry name" value="Riboflavin synthase domain-like"/>
    <property type="match status" value="1"/>
</dbReference>
<dbReference type="AlphaFoldDB" id="A0A291HR06"/>
<dbReference type="InterPro" id="IPR006058">
    <property type="entry name" value="2Fe2S_fd_BS"/>
</dbReference>
<dbReference type="PANTHER" id="PTHR47354:SF8">
    <property type="entry name" value="1,2-PHENYLACETYL-COA EPOXIDASE, SUBUNIT E"/>
    <property type="match status" value="1"/>
</dbReference>
<accession>A0A291HR06</accession>
<proteinExistence type="predicted"/>
<dbReference type="GO" id="GO:0016491">
    <property type="term" value="F:oxidoreductase activity"/>
    <property type="evidence" value="ECO:0007669"/>
    <property type="project" value="UniProtKB-KW"/>
</dbReference>
<evidence type="ECO:0000256" key="6">
    <source>
        <dbReference type="ARBA" id="ARBA00023002"/>
    </source>
</evidence>
<evidence type="ECO:0000256" key="4">
    <source>
        <dbReference type="ARBA" id="ARBA00022723"/>
    </source>
</evidence>
<dbReference type="Gene3D" id="2.40.30.10">
    <property type="entry name" value="Translation factors"/>
    <property type="match status" value="1"/>
</dbReference>
<dbReference type="PANTHER" id="PTHR47354">
    <property type="entry name" value="NADH OXIDOREDUCTASE HCR"/>
    <property type="match status" value="1"/>
</dbReference>
<dbReference type="PRINTS" id="PR00410">
    <property type="entry name" value="PHEHYDRXLASE"/>
</dbReference>
<dbReference type="GO" id="GO:0010124">
    <property type="term" value="P:phenylacetate catabolic process"/>
    <property type="evidence" value="ECO:0007669"/>
    <property type="project" value="InterPro"/>
</dbReference>
<dbReference type="InterPro" id="IPR001433">
    <property type="entry name" value="OxRdtase_FAD/NAD-bd"/>
</dbReference>
<evidence type="ECO:0000256" key="9">
    <source>
        <dbReference type="ARBA" id="ARBA00034078"/>
    </source>
</evidence>
<dbReference type="InterPro" id="IPR039261">
    <property type="entry name" value="FNR_nucleotide-bd"/>
</dbReference>
<dbReference type="SUPFAM" id="SSF52343">
    <property type="entry name" value="Ferredoxin reductase-like, C-terminal NADP-linked domain"/>
    <property type="match status" value="1"/>
</dbReference>
<dbReference type="InterPro" id="IPR011884">
    <property type="entry name" value="PaaE"/>
</dbReference>
<dbReference type="CDD" id="cd06214">
    <property type="entry name" value="PA_degradation_oxidoreductase_like"/>
    <property type="match status" value="1"/>
</dbReference>
<dbReference type="InterPro" id="IPR050415">
    <property type="entry name" value="MRET"/>
</dbReference>
<keyword evidence="2" id="KW-0285">Flavoprotein</keyword>
<evidence type="ECO:0000256" key="1">
    <source>
        <dbReference type="ARBA" id="ARBA00001974"/>
    </source>
</evidence>
<dbReference type="PROSITE" id="PS51384">
    <property type="entry name" value="FAD_FR"/>
    <property type="match status" value="1"/>
</dbReference>
<sequence>MNQFYSLRVKSVQEQTQDAIAIAFELEGDNKERFRFKPGQHLTLRYQDQGEELRRCYSICSRQGEEELTIAVKRVPGGRFSNWVNDNLKAGDALEVMPPQGVFFQQAEKLGGESYLGFAAGSGITPLLSIVKAVLAERPDSRFTLVYGNRSWRQTMFAEALADLKDRYPNRFQLICLFSREQGESDILNGRLDAERIQSLFASRLLSDEYDHCFACGPEEMMQAVEQVLPEQGLARERIHTERFNSGAPRAISAEQRAARSQGEVSLVLDGREFRVEVSAEDDSILDAALRAGADLPYACKGGVCATCKCRVLEGEVDMALNYSLEEDEVARGYVLSCQARPRSGAVRISFDD</sequence>
<dbReference type="Pfam" id="PF00111">
    <property type="entry name" value="Fer2"/>
    <property type="match status" value="1"/>
</dbReference>
<dbReference type="GO" id="GO:0046872">
    <property type="term" value="F:metal ion binding"/>
    <property type="evidence" value="ECO:0007669"/>
    <property type="project" value="UniProtKB-KW"/>
</dbReference>
<keyword evidence="13" id="KW-1185">Reference proteome</keyword>
<dbReference type="InterPro" id="IPR036010">
    <property type="entry name" value="2Fe-2S_ferredoxin-like_sf"/>
</dbReference>
<dbReference type="InterPro" id="IPR017927">
    <property type="entry name" value="FAD-bd_FR_type"/>
</dbReference>
<evidence type="ECO:0000256" key="7">
    <source>
        <dbReference type="ARBA" id="ARBA00023004"/>
    </source>
</evidence>
<dbReference type="Gene3D" id="3.10.20.30">
    <property type="match status" value="1"/>
</dbReference>
<dbReference type="KEGG" id="zdf:AN401_12615"/>
<evidence type="ECO:0000313" key="12">
    <source>
        <dbReference type="EMBL" id="ATG74590.1"/>
    </source>
</evidence>
<dbReference type="GO" id="GO:0050660">
    <property type="term" value="F:flavin adenine dinucleotide binding"/>
    <property type="evidence" value="ECO:0007669"/>
    <property type="project" value="TreeGrafter"/>
</dbReference>
<keyword evidence="5" id="KW-0274">FAD</keyword>
<protein>
    <submittedName>
        <fullName evidence="12">Phenylacetic acid degradation protein</fullName>
    </submittedName>
</protein>
<dbReference type="Proteomes" id="UP000217763">
    <property type="component" value="Chromosome"/>
</dbReference>